<reference evidence="11 12" key="1">
    <citation type="submission" date="2019-03" db="EMBL/GenBank/DDBJ databases">
        <title>Genomic Encyclopedia of Type Strains, Phase IV (KMG-IV): sequencing the most valuable type-strain genomes for metagenomic binning, comparative biology and taxonomic classification.</title>
        <authorList>
            <person name="Goeker M."/>
        </authorList>
    </citation>
    <scope>NUCLEOTIDE SEQUENCE [LARGE SCALE GENOMIC DNA]</scope>
    <source>
        <strain evidence="11 12">DSM 45707</strain>
    </source>
</reference>
<evidence type="ECO:0000256" key="10">
    <source>
        <dbReference type="PIRSR" id="PIRSR001399-3"/>
    </source>
</evidence>
<evidence type="ECO:0000256" key="6">
    <source>
        <dbReference type="ARBA" id="ARBA00023239"/>
    </source>
</evidence>
<sequence length="147" mass="16657">MNVLILHGPNLNRMGKREPHIYGHMTLEEMNDRLVQLGAKWNMNVTCTQSNIEGELIHIIHEAEGRFDYIILNPGAYTHYSYALRDAIASVEVPVIEVHLSNVHARETFRHTSVTAPVCQGQIVGFGWKSYQLALTAIRGFTEEKTN</sequence>
<dbReference type="GO" id="GO:0008652">
    <property type="term" value="P:amino acid biosynthetic process"/>
    <property type="evidence" value="ECO:0007669"/>
    <property type="project" value="UniProtKB-KW"/>
</dbReference>
<comment type="pathway">
    <text evidence="2 7">Metabolic intermediate biosynthesis; chorismate biosynthesis; chorismate from D-erythrose 4-phosphate and phosphoenolpyruvate: step 3/7.</text>
</comment>
<comment type="catalytic activity">
    <reaction evidence="1 7">
        <text>3-dehydroquinate = 3-dehydroshikimate + H2O</text>
        <dbReference type="Rhea" id="RHEA:21096"/>
        <dbReference type="ChEBI" id="CHEBI:15377"/>
        <dbReference type="ChEBI" id="CHEBI:16630"/>
        <dbReference type="ChEBI" id="CHEBI:32364"/>
        <dbReference type="EC" id="4.2.1.10"/>
    </reaction>
</comment>
<dbReference type="Pfam" id="PF01220">
    <property type="entry name" value="DHquinase_II"/>
    <property type="match status" value="1"/>
</dbReference>
<feature type="active site" description="Proton acceptor" evidence="7 8">
    <location>
        <position position="22"/>
    </location>
</feature>
<organism evidence="11 12">
    <name type="scientific">Hazenella coriacea</name>
    <dbReference type="NCBI Taxonomy" id="1179467"/>
    <lineage>
        <taxon>Bacteria</taxon>
        <taxon>Bacillati</taxon>
        <taxon>Bacillota</taxon>
        <taxon>Bacilli</taxon>
        <taxon>Bacillales</taxon>
        <taxon>Thermoactinomycetaceae</taxon>
        <taxon>Hazenella</taxon>
    </lineage>
</organism>
<feature type="site" description="Transition state stabilizer" evidence="7 10">
    <location>
        <position position="17"/>
    </location>
</feature>
<evidence type="ECO:0000256" key="3">
    <source>
        <dbReference type="ARBA" id="ARBA00011037"/>
    </source>
</evidence>
<feature type="binding site" evidence="7 9">
    <location>
        <position position="73"/>
    </location>
    <ligand>
        <name>substrate</name>
    </ligand>
</feature>
<dbReference type="SUPFAM" id="SSF52304">
    <property type="entry name" value="Type II 3-dehydroquinate dehydratase"/>
    <property type="match status" value="1"/>
</dbReference>
<dbReference type="GO" id="GO:0009423">
    <property type="term" value="P:chorismate biosynthetic process"/>
    <property type="evidence" value="ECO:0007669"/>
    <property type="project" value="UniProtKB-UniRule"/>
</dbReference>
<dbReference type="GO" id="GO:0003855">
    <property type="term" value="F:3-dehydroquinate dehydratase activity"/>
    <property type="evidence" value="ECO:0007669"/>
    <property type="project" value="UniProtKB-UniRule"/>
</dbReference>
<keyword evidence="12" id="KW-1185">Reference proteome</keyword>
<dbReference type="GO" id="GO:0019631">
    <property type="term" value="P:quinate catabolic process"/>
    <property type="evidence" value="ECO:0007669"/>
    <property type="project" value="TreeGrafter"/>
</dbReference>
<evidence type="ECO:0000256" key="1">
    <source>
        <dbReference type="ARBA" id="ARBA00001864"/>
    </source>
</evidence>
<dbReference type="NCBIfam" id="NF003805">
    <property type="entry name" value="PRK05395.1-2"/>
    <property type="match status" value="1"/>
</dbReference>
<name>A0A4R3LB48_9BACL</name>
<gene>
    <name evidence="7" type="primary">aroQ</name>
    <name evidence="11" type="ORF">EDD58_10136</name>
</gene>
<feature type="binding site" evidence="7 9">
    <location>
        <position position="110"/>
    </location>
    <ligand>
        <name>substrate</name>
    </ligand>
</feature>
<dbReference type="NCBIfam" id="TIGR01088">
    <property type="entry name" value="aroQ"/>
    <property type="match status" value="1"/>
</dbReference>
<comment type="caution">
    <text evidence="11">The sequence shown here is derived from an EMBL/GenBank/DDBJ whole genome shotgun (WGS) entry which is preliminary data.</text>
</comment>
<dbReference type="UniPathway" id="UPA00053">
    <property type="reaction ID" value="UER00086"/>
</dbReference>
<evidence type="ECO:0000256" key="4">
    <source>
        <dbReference type="ARBA" id="ARBA00011193"/>
    </source>
</evidence>
<dbReference type="AlphaFoldDB" id="A0A4R3LB48"/>
<proteinExistence type="inferred from homology"/>
<dbReference type="EMBL" id="SMAG01000001">
    <property type="protein sequence ID" value="TCS96405.1"/>
    <property type="molecule type" value="Genomic_DNA"/>
</dbReference>
<evidence type="ECO:0000256" key="7">
    <source>
        <dbReference type="HAMAP-Rule" id="MF_00169"/>
    </source>
</evidence>
<evidence type="ECO:0000313" key="11">
    <source>
        <dbReference type="EMBL" id="TCS96405.1"/>
    </source>
</evidence>
<dbReference type="NCBIfam" id="NF003806">
    <property type="entry name" value="PRK05395.1-3"/>
    <property type="match status" value="1"/>
</dbReference>
<dbReference type="Gene3D" id="3.40.50.9100">
    <property type="entry name" value="Dehydroquinase, class II"/>
    <property type="match status" value="1"/>
</dbReference>
<comment type="similarity">
    <text evidence="3 7">Belongs to the type-II 3-dehydroquinase family.</text>
</comment>
<keyword evidence="6 7" id="KW-0456">Lyase</keyword>
<feature type="binding site" evidence="7 9">
    <location>
        <begin position="100"/>
        <end position="101"/>
    </location>
    <ligand>
        <name>substrate</name>
    </ligand>
</feature>
<dbReference type="NCBIfam" id="NF003807">
    <property type="entry name" value="PRK05395.1-4"/>
    <property type="match status" value="1"/>
</dbReference>
<protein>
    <recommendedName>
        <fullName evidence="5 7">3-dehydroquinate dehydratase</fullName>
        <shortName evidence="7">3-dehydroquinase</shortName>
        <ecNumber evidence="5 7">4.2.1.10</ecNumber>
    </recommendedName>
    <alternativeName>
        <fullName evidence="7">Type II DHQase</fullName>
    </alternativeName>
</protein>
<dbReference type="PANTHER" id="PTHR21272:SF3">
    <property type="entry name" value="CATABOLIC 3-DEHYDROQUINASE"/>
    <property type="match status" value="1"/>
</dbReference>
<keyword evidence="7" id="KW-0057">Aromatic amino acid biosynthesis</keyword>
<feature type="active site" description="Proton donor" evidence="7 8">
    <location>
        <position position="99"/>
    </location>
</feature>
<dbReference type="CDD" id="cd00466">
    <property type="entry name" value="DHQase_II"/>
    <property type="match status" value="1"/>
</dbReference>
<dbReference type="InterPro" id="IPR036441">
    <property type="entry name" value="DHquinase_II_sf"/>
</dbReference>
<evidence type="ECO:0000313" key="12">
    <source>
        <dbReference type="Proteomes" id="UP000294937"/>
    </source>
</evidence>
<dbReference type="PIRSF" id="PIRSF001399">
    <property type="entry name" value="DHquinase_II"/>
    <property type="match status" value="1"/>
</dbReference>
<dbReference type="GO" id="GO:0009073">
    <property type="term" value="P:aromatic amino acid family biosynthetic process"/>
    <property type="evidence" value="ECO:0007669"/>
    <property type="project" value="UniProtKB-KW"/>
</dbReference>
<dbReference type="EC" id="4.2.1.10" evidence="5 7"/>
<evidence type="ECO:0000256" key="5">
    <source>
        <dbReference type="ARBA" id="ARBA00012060"/>
    </source>
</evidence>
<evidence type="ECO:0000256" key="8">
    <source>
        <dbReference type="PIRSR" id="PIRSR001399-1"/>
    </source>
</evidence>
<comment type="subunit">
    <text evidence="4 7">Homododecamer.</text>
</comment>
<comment type="function">
    <text evidence="7">Catalyzes a trans-dehydration via an enolate intermediate.</text>
</comment>
<feature type="binding site" evidence="7 9">
    <location>
        <position position="79"/>
    </location>
    <ligand>
        <name>substrate</name>
    </ligand>
</feature>
<dbReference type="HAMAP" id="MF_00169">
    <property type="entry name" value="AroQ"/>
    <property type="match status" value="1"/>
</dbReference>
<dbReference type="InterPro" id="IPR001874">
    <property type="entry name" value="DHquinase_II"/>
</dbReference>
<keyword evidence="7" id="KW-0028">Amino-acid biosynthesis</keyword>
<dbReference type="Proteomes" id="UP000294937">
    <property type="component" value="Unassembled WGS sequence"/>
</dbReference>
<evidence type="ECO:0000256" key="2">
    <source>
        <dbReference type="ARBA" id="ARBA00004902"/>
    </source>
</evidence>
<evidence type="ECO:0000256" key="9">
    <source>
        <dbReference type="PIRSR" id="PIRSR001399-2"/>
    </source>
</evidence>
<dbReference type="PANTHER" id="PTHR21272">
    <property type="entry name" value="CATABOLIC 3-DEHYDROQUINASE"/>
    <property type="match status" value="1"/>
</dbReference>
<accession>A0A4R3LB48</accession>
<feature type="binding site" evidence="7 9">
    <location>
        <position position="86"/>
    </location>
    <ligand>
        <name>substrate</name>
    </ligand>
</feature>